<keyword evidence="2" id="KW-0378">Hydrolase</keyword>
<dbReference type="Gene3D" id="3.40.50.1820">
    <property type="entry name" value="alpha/beta hydrolase"/>
    <property type="match status" value="1"/>
</dbReference>
<protein>
    <submittedName>
        <fullName evidence="2">3-oxoadipate enol-lactonase 2</fullName>
        <ecNumber evidence="2">3.1.1.24</ecNumber>
    </submittedName>
</protein>
<organism evidence="2 3">
    <name type="scientific">Tsuneonella dongtanensis</name>
    <dbReference type="NCBI Taxonomy" id="692370"/>
    <lineage>
        <taxon>Bacteria</taxon>
        <taxon>Pseudomonadati</taxon>
        <taxon>Pseudomonadota</taxon>
        <taxon>Alphaproteobacteria</taxon>
        <taxon>Sphingomonadales</taxon>
        <taxon>Erythrobacteraceae</taxon>
        <taxon>Tsuneonella</taxon>
    </lineage>
</organism>
<keyword evidence="3" id="KW-1185">Reference proteome</keyword>
<dbReference type="InterPro" id="IPR029058">
    <property type="entry name" value="AB_hydrolase_fold"/>
</dbReference>
<accession>A0A1B2ABS4</accession>
<dbReference type="KEGG" id="ado:A6F68_01077"/>
<proteinExistence type="predicted"/>
<dbReference type="OrthoDB" id="9799612at2"/>
<reference evidence="2 3" key="1">
    <citation type="submission" date="2016-07" db="EMBL/GenBank/DDBJ databases">
        <title>Complete genome sequence of Altererythrobacter dongtanensis KCTC 22672, a type strain with esterase isolated from tidal flat.</title>
        <authorList>
            <person name="Cheng H."/>
            <person name="Wu Y.-H."/>
            <person name="Zhou P."/>
            <person name="Huo Y.-Y."/>
            <person name="Wang C.-S."/>
            <person name="Xu X.-W."/>
        </authorList>
    </citation>
    <scope>NUCLEOTIDE SEQUENCE [LARGE SCALE GENOMIC DNA]</scope>
    <source>
        <strain evidence="2 3">KCTC 22672</strain>
    </source>
</reference>
<dbReference type="AlphaFoldDB" id="A0A1B2ABS4"/>
<dbReference type="STRING" id="692370.A6F68_01077"/>
<dbReference type="GO" id="GO:0047570">
    <property type="term" value="F:3-oxoadipate enol-lactonase activity"/>
    <property type="evidence" value="ECO:0007669"/>
    <property type="project" value="UniProtKB-EC"/>
</dbReference>
<dbReference type="PANTHER" id="PTHR43798">
    <property type="entry name" value="MONOACYLGLYCEROL LIPASE"/>
    <property type="match status" value="1"/>
</dbReference>
<dbReference type="InterPro" id="IPR050266">
    <property type="entry name" value="AB_hydrolase_sf"/>
</dbReference>
<dbReference type="EC" id="3.1.1.24" evidence="2"/>
<dbReference type="EMBL" id="CP016591">
    <property type="protein sequence ID" value="ANY19596.1"/>
    <property type="molecule type" value="Genomic_DNA"/>
</dbReference>
<evidence type="ECO:0000259" key="1">
    <source>
        <dbReference type="Pfam" id="PF00561"/>
    </source>
</evidence>
<dbReference type="Proteomes" id="UP000092932">
    <property type="component" value="Chromosome"/>
</dbReference>
<evidence type="ECO:0000313" key="2">
    <source>
        <dbReference type="EMBL" id="ANY19596.1"/>
    </source>
</evidence>
<name>A0A1B2ABS4_9SPHN</name>
<dbReference type="PRINTS" id="PR00111">
    <property type="entry name" value="ABHYDROLASE"/>
</dbReference>
<evidence type="ECO:0000313" key="3">
    <source>
        <dbReference type="Proteomes" id="UP000092932"/>
    </source>
</evidence>
<dbReference type="SUPFAM" id="SSF53474">
    <property type="entry name" value="alpha/beta-Hydrolases"/>
    <property type="match status" value="1"/>
</dbReference>
<gene>
    <name evidence="2" type="primary">catD_2</name>
    <name evidence="2" type="ORF">A6F68_01077</name>
</gene>
<sequence length="261" mass="28082">MPIIKRRRAELFWTSDGDRGAPPLLLLNSIGTDHSLWQSCLPHLVENFFVIRTDVRGHGRSSADGTDSSIADLAADVLTVLDDAETPNAFMAGVSLGGMIALQIAADQPQRVSRLAAICTSATMDARMWSERIDLVIEGGMAAIADGAIERFLSERFRAENPSVAKALREDLKAIDPVGYIAAARAIERMCLSERLRDVRCPTLVVDGSLDVSTPFEPHARNLLASLPNASGLTLACGHLPPLECPEDLSAALVSFFESTS</sequence>
<dbReference type="InterPro" id="IPR000073">
    <property type="entry name" value="AB_hydrolase_1"/>
</dbReference>
<feature type="domain" description="AB hydrolase-1" evidence="1">
    <location>
        <begin position="22"/>
        <end position="130"/>
    </location>
</feature>
<dbReference type="Pfam" id="PF00561">
    <property type="entry name" value="Abhydrolase_1"/>
    <property type="match status" value="1"/>
</dbReference>